<organism evidence="1 2">
    <name type="scientific">Aequorivita xiaoshiensis</name>
    <dbReference type="NCBI Taxonomy" id="2874476"/>
    <lineage>
        <taxon>Bacteria</taxon>
        <taxon>Pseudomonadati</taxon>
        <taxon>Bacteroidota</taxon>
        <taxon>Flavobacteriia</taxon>
        <taxon>Flavobacteriales</taxon>
        <taxon>Flavobacteriaceae</taxon>
        <taxon>Aequorivita</taxon>
    </lineage>
</organism>
<reference evidence="1" key="1">
    <citation type="submission" date="2021-09" db="EMBL/GenBank/DDBJ databases">
        <title>Genome of Aequorivita sp. strain F64183.</title>
        <authorList>
            <person name="Wang Y."/>
        </authorList>
    </citation>
    <scope>NUCLEOTIDE SEQUENCE</scope>
    <source>
        <strain evidence="1">F64183</strain>
    </source>
</reference>
<gene>
    <name evidence="1" type="ORF">K8344_02575</name>
</gene>
<dbReference type="EMBL" id="JAIRBB010000001">
    <property type="protein sequence ID" value="MCG2429992.1"/>
    <property type="molecule type" value="Genomic_DNA"/>
</dbReference>
<sequence>MESVSSAAQRGTENEEWFEQKQIVLGGQRTNAYSVATMDSAFAYYNNYLPNSPFQGKQVTATHKYSISTGTSLQPIFNKLTGSINSAAALKNSLIGTGSGSAATAVKINELFTSYGY</sequence>
<dbReference type="RefSeq" id="WP_237606726.1">
    <property type="nucleotide sequence ID" value="NZ_JAIRBB010000001.1"/>
</dbReference>
<accession>A0A9X1R122</accession>
<name>A0A9X1R122_9FLAO</name>
<dbReference type="AlphaFoldDB" id="A0A9X1R122"/>
<proteinExistence type="predicted"/>
<evidence type="ECO:0000313" key="1">
    <source>
        <dbReference type="EMBL" id="MCG2429992.1"/>
    </source>
</evidence>
<dbReference type="Proteomes" id="UP001139462">
    <property type="component" value="Unassembled WGS sequence"/>
</dbReference>
<protein>
    <submittedName>
        <fullName evidence="1">Uncharacterized protein</fullName>
    </submittedName>
</protein>
<keyword evidence="2" id="KW-1185">Reference proteome</keyword>
<evidence type="ECO:0000313" key="2">
    <source>
        <dbReference type="Proteomes" id="UP001139462"/>
    </source>
</evidence>
<comment type="caution">
    <text evidence="1">The sequence shown here is derived from an EMBL/GenBank/DDBJ whole genome shotgun (WGS) entry which is preliminary data.</text>
</comment>